<evidence type="ECO:0000256" key="6">
    <source>
        <dbReference type="SAM" id="Phobius"/>
    </source>
</evidence>
<dbReference type="EMBL" id="JAUCGQ010000001">
    <property type="protein sequence ID" value="MDM7854841.1"/>
    <property type="molecule type" value="Genomic_DNA"/>
</dbReference>
<sequence length="354" mass="37494">MADHPHVPHDDLPRSPTGRVPQWVVEEARTGRRTAPDPWRVGPPLLGPDLGGPATGRTRAKPHRRRRSHRPVAGTRRRSPAPLPGDRVIRRSTHPVAWTLLVALVLVTAVAPVRSWAYTGVARLTGHAVHLPGTPTPGREEADTPLGTPAAVSSRSSSFAFMHRQPDGVTPVTWDPCRPIHYVTRPAGTPAGGDALVAHAIAAVTRATGLRFVDDGATTESVTADRAVFQPDRYGDRWAPVLIAWETPDEQPRLAGSVAGLSGPAGVTLPGADAAYVSGTVELDGQQIATAERVEPAAARLIVMHELGHLVGLDHVDDPTQAMNPIATHGLQGFAAGDLTGLARLGRGDCRPDL</sequence>
<evidence type="ECO:0000313" key="8">
    <source>
        <dbReference type="EMBL" id="MDM7854841.1"/>
    </source>
</evidence>
<protein>
    <submittedName>
        <fullName evidence="8">Matrixin family metalloprotease</fullName>
        <ecNumber evidence="8">3.4.24.-</ecNumber>
    </submittedName>
</protein>
<dbReference type="InterPro" id="IPR001818">
    <property type="entry name" value="Pept_M10_metallopeptidase"/>
</dbReference>
<evidence type="ECO:0000256" key="5">
    <source>
        <dbReference type="SAM" id="MobiDB-lite"/>
    </source>
</evidence>
<dbReference type="InterPro" id="IPR024079">
    <property type="entry name" value="MetalloPept_cat_dom_sf"/>
</dbReference>
<accession>A0ABT7SF70</accession>
<organism evidence="8 9">
    <name type="scientific">Cellulomonas alba</name>
    <dbReference type="NCBI Taxonomy" id="3053467"/>
    <lineage>
        <taxon>Bacteria</taxon>
        <taxon>Bacillati</taxon>
        <taxon>Actinomycetota</taxon>
        <taxon>Actinomycetes</taxon>
        <taxon>Micrococcales</taxon>
        <taxon>Cellulomonadaceae</taxon>
        <taxon>Cellulomonas</taxon>
    </lineage>
</organism>
<feature type="transmembrane region" description="Helical" evidence="6">
    <location>
        <begin position="96"/>
        <end position="117"/>
    </location>
</feature>
<evidence type="ECO:0000256" key="2">
    <source>
        <dbReference type="ARBA" id="ARBA00022723"/>
    </source>
</evidence>
<keyword evidence="6" id="KW-0812">Transmembrane</keyword>
<feature type="compositionally biased region" description="Basic residues" evidence="5">
    <location>
        <begin position="58"/>
        <end position="79"/>
    </location>
</feature>
<keyword evidence="1" id="KW-0645">Protease</keyword>
<evidence type="ECO:0000259" key="7">
    <source>
        <dbReference type="SMART" id="SM00235"/>
    </source>
</evidence>
<evidence type="ECO:0000256" key="4">
    <source>
        <dbReference type="ARBA" id="ARBA00022833"/>
    </source>
</evidence>
<evidence type="ECO:0000256" key="1">
    <source>
        <dbReference type="ARBA" id="ARBA00022670"/>
    </source>
</evidence>
<evidence type="ECO:0000256" key="3">
    <source>
        <dbReference type="ARBA" id="ARBA00022801"/>
    </source>
</evidence>
<dbReference type="Gene3D" id="3.40.390.10">
    <property type="entry name" value="Collagenase (Catalytic Domain)"/>
    <property type="match status" value="1"/>
</dbReference>
<reference evidence="8 9" key="1">
    <citation type="submission" date="2023-06" db="EMBL/GenBank/DDBJ databases">
        <title>Cellulomonas sp. MW4 Whole genome sequence.</title>
        <authorList>
            <person name="Park S."/>
        </authorList>
    </citation>
    <scope>NUCLEOTIDE SEQUENCE [LARGE SCALE GENOMIC DNA]</scope>
    <source>
        <strain evidence="8 9">MW4</strain>
    </source>
</reference>
<keyword evidence="9" id="KW-1185">Reference proteome</keyword>
<dbReference type="GO" id="GO:0008237">
    <property type="term" value="F:metallopeptidase activity"/>
    <property type="evidence" value="ECO:0007669"/>
    <property type="project" value="UniProtKB-KW"/>
</dbReference>
<dbReference type="SUPFAM" id="SSF55486">
    <property type="entry name" value="Metalloproteases ('zincins'), catalytic domain"/>
    <property type="match status" value="1"/>
</dbReference>
<keyword evidence="8" id="KW-0482">Metalloprotease</keyword>
<keyword evidence="3 8" id="KW-0378">Hydrolase</keyword>
<keyword evidence="6" id="KW-1133">Transmembrane helix</keyword>
<keyword evidence="4" id="KW-0862">Zinc</keyword>
<dbReference type="EC" id="3.4.24.-" evidence="8"/>
<dbReference type="Pfam" id="PF00413">
    <property type="entry name" value="Peptidase_M10"/>
    <property type="match status" value="1"/>
</dbReference>
<feature type="compositionally biased region" description="Basic and acidic residues" evidence="5">
    <location>
        <begin position="1"/>
        <end position="13"/>
    </location>
</feature>
<dbReference type="Proteomes" id="UP001529338">
    <property type="component" value="Unassembled WGS sequence"/>
</dbReference>
<dbReference type="SMART" id="SM00235">
    <property type="entry name" value="ZnMc"/>
    <property type="match status" value="1"/>
</dbReference>
<feature type="region of interest" description="Disordered" evidence="5">
    <location>
        <begin position="1"/>
        <end position="88"/>
    </location>
</feature>
<gene>
    <name evidence="8" type="ORF">QRT04_07850</name>
</gene>
<keyword evidence="2" id="KW-0479">Metal-binding</keyword>
<evidence type="ECO:0000313" key="9">
    <source>
        <dbReference type="Proteomes" id="UP001529338"/>
    </source>
</evidence>
<dbReference type="InterPro" id="IPR006026">
    <property type="entry name" value="Peptidase_Metallo"/>
</dbReference>
<comment type="caution">
    <text evidence="8">The sequence shown here is derived from an EMBL/GenBank/DDBJ whole genome shotgun (WGS) entry which is preliminary data.</text>
</comment>
<feature type="region of interest" description="Disordered" evidence="5">
    <location>
        <begin position="130"/>
        <end position="150"/>
    </location>
</feature>
<dbReference type="RefSeq" id="WP_289454663.1">
    <property type="nucleotide sequence ID" value="NZ_JAUCGQ010000001.1"/>
</dbReference>
<proteinExistence type="predicted"/>
<name>A0ABT7SF70_9CELL</name>
<feature type="domain" description="Peptidase metallopeptidase" evidence="7">
    <location>
        <begin position="170"/>
        <end position="348"/>
    </location>
</feature>
<keyword evidence="6" id="KW-0472">Membrane</keyword>